<reference evidence="3 4" key="1">
    <citation type="journal article" date="2014" name="Genome Biol. Evol.">
        <title>The genome of the myxosporean Thelohanellus kitauei shows adaptations to nutrient acquisition within its fish host.</title>
        <authorList>
            <person name="Yang Y."/>
            <person name="Xiong J."/>
            <person name="Zhou Z."/>
            <person name="Huo F."/>
            <person name="Miao W."/>
            <person name="Ran C."/>
            <person name="Liu Y."/>
            <person name="Zhang J."/>
            <person name="Feng J."/>
            <person name="Wang M."/>
            <person name="Wang M."/>
            <person name="Wang L."/>
            <person name="Yao B."/>
        </authorList>
    </citation>
    <scope>NUCLEOTIDE SEQUENCE [LARGE SCALE GENOMIC DNA]</scope>
    <source>
        <strain evidence="3">Wuqing</strain>
    </source>
</reference>
<dbReference type="Proteomes" id="UP000031668">
    <property type="component" value="Unassembled WGS sequence"/>
</dbReference>
<keyword evidence="1" id="KW-0472">Membrane</keyword>
<feature type="signal peptide" evidence="2">
    <location>
        <begin position="1"/>
        <end position="19"/>
    </location>
</feature>
<evidence type="ECO:0000256" key="1">
    <source>
        <dbReference type="SAM" id="Phobius"/>
    </source>
</evidence>
<evidence type="ECO:0000313" key="3">
    <source>
        <dbReference type="EMBL" id="KII62953.1"/>
    </source>
</evidence>
<comment type="caution">
    <text evidence="3">The sequence shown here is derived from an EMBL/GenBank/DDBJ whole genome shotgun (WGS) entry which is preliminary data.</text>
</comment>
<keyword evidence="2" id="KW-0732">Signal</keyword>
<dbReference type="AlphaFoldDB" id="A0A0C2ICA1"/>
<gene>
    <name evidence="3" type="ORF">RF11_12158</name>
</gene>
<feature type="transmembrane region" description="Helical" evidence="1">
    <location>
        <begin position="134"/>
        <end position="161"/>
    </location>
</feature>
<dbReference type="EMBL" id="JWZT01004836">
    <property type="protein sequence ID" value="KII62953.1"/>
    <property type="molecule type" value="Genomic_DNA"/>
</dbReference>
<feature type="chain" id="PRO_5002150309" evidence="2">
    <location>
        <begin position="20"/>
        <end position="192"/>
    </location>
</feature>
<keyword evidence="1" id="KW-1133">Transmembrane helix</keyword>
<protein>
    <submittedName>
        <fullName evidence="3">Uncharacterized protein</fullName>
    </submittedName>
</protein>
<evidence type="ECO:0000313" key="4">
    <source>
        <dbReference type="Proteomes" id="UP000031668"/>
    </source>
</evidence>
<sequence length="192" mass="22048">MMLVGTLFFLFILSQHSICEGIWLANDSYFGFLHLDSQGGSKFLESETSKDFREATGSKSQVVKDDSQQVHTSAVHESFFGEKVQDERRRDYVTAFTSFSSRNSLNVHHVRSDDDFYKTYHQASNNFSATFRGMVIVAVVLKIVGILVVVGIIGFVLWFFLVRRRTQAQQHYVLPSTPYDQHYDPRCYPARV</sequence>
<accession>A0A0C2ICA1</accession>
<name>A0A0C2ICA1_THEKT</name>
<proteinExistence type="predicted"/>
<keyword evidence="4" id="KW-1185">Reference proteome</keyword>
<keyword evidence="1" id="KW-0812">Transmembrane</keyword>
<organism evidence="3 4">
    <name type="scientific">Thelohanellus kitauei</name>
    <name type="common">Myxosporean</name>
    <dbReference type="NCBI Taxonomy" id="669202"/>
    <lineage>
        <taxon>Eukaryota</taxon>
        <taxon>Metazoa</taxon>
        <taxon>Cnidaria</taxon>
        <taxon>Myxozoa</taxon>
        <taxon>Myxosporea</taxon>
        <taxon>Bivalvulida</taxon>
        <taxon>Platysporina</taxon>
        <taxon>Myxobolidae</taxon>
        <taxon>Thelohanellus</taxon>
    </lineage>
</organism>
<evidence type="ECO:0000256" key="2">
    <source>
        <dbReference type="SAM" id="SignalP"/>
    </source>
</evidence>